<dbReference type="RefSeq" id="WP_045165088.1">
    <property type="nucleotide sequence ID" value="NZ_CP113864.1"/>
</dbReference>
<dbReference type="Pfam" id="PF00395">
    <property type="entry name" value="SLH"/>
    <property type="match status" value="2"/>
</dbReference>
<evidence type="ECO:0000259" key="2">
    <source>
        <dbReference type="PROSITE" id="PS51272"/>
    </source>
</evidence>
<accession>A0ABY7BIV0</accession>
<evidence type="ECO:0000313" key="4">
    <source>
        <dbReference type="Proteomes" id="UP001164745"/>
    </source>
</evidence>
<reference evidence="3" key="1">
    <citation type="submission" date="2022-12" db="EMBL/GenBank/DDBJ databases">
        <authorList>
            <person name="Bing R.G."/>
            <person name="Willard D.J."/>
            <person name="Manesh M.J.H."/>
            <person name="Laemthong T."/>
            <person name="Crosby J.R."/>
            <person name="Kelly R.M."/>
        </authorList>
    </citation>
    <scope>NUCLEOTIDE SEQUENCE</scope>
    <source>
        <strain evidence="3">DSM 8991</strain>
    </source>
</reference>
<organism evidence="3 4">
    <name type="scientific">Caldicellulosiruptor naganoensis</name>
    <dbReference type="NCBI Taxonomy" id="29324"/>
    <lineage>
        <taxon>Bacteria</taxon>
        <taxon>Bacillati</taxon>
        <taxon>Bacillota</taxon>
        <taxon>Bacillota incertae sedis</taxon>
        <taxon>Caldicellulosiruptorales</taxon>
        <taxon>Caldicellulosiruptoraceae</taxon>
        <taxon>Caldicellulosiruptor</taxon>
    </lineage>
</organism>
<evidence type="ECO:0000313" key="3">
    <source>
        <dbReference type="EMBL" id="WAM32338.1"/>
    </source>
</evidence>
<name>A0ABY7BIV0_9FIRM</name>
<dbReference type="InterPro" id="IPR001119">
    <property type="entry name" value="SLH_dom"/>
</dbReference>
<dbReference type="PROSITE" id="PS51272">
    <property type="entry name" value="SLH"/>
    <property type="match status" value="3"/>
</dbReference>
<dbReference type="EMBL" id="CP113864">
    <property type="protein sequence ID" value="WAM32338.1"/>
    <property type="molecule type" value="Genomic_DNA"/>
</dbReference>
<dbReference type="Gene3D" id="2.60.40.10">
    <property type="entry name" value="Immunoglobulins"/>
    <property type="match status" value="1"/>
</dbReference>
<dbReference type="InterPro" id="IPR013783">
    <property type="entry name" value="Ig-like_fold"/>
</dbReference>
<dbReference type="PANTHER" id="PTHR43308:SF5">
    <property type="entry name" value="S-LAYER PROTEIN _ PEPTIDOGLYCAN ENDO-BETA-N-ACETYLGLUCOSAMINIDASE"/>
    <property type="match status" value="1"/>
</dbReference>
<dbReference type="InterPro" id="IPR051465">
    <property type="entry name" value="Cell_Envelope_Struct_Comp"/>
</dbReference>
<feature type="signal peptide" evidence="1">
    <location>
        <begin position="1"/>
        <end position="29"/>
    </location>
</feature>
<keyword evidence="4" id="KW-1185">Reference proteome</keyword>
<dbReference type="Proteomes" id="UP001164745">
    <property type="component" value="Chromosome"/>
</dbReference>
<feature type="domain" description="SLH" evidence="2">
    <location>
        <begin position="33"/>
        <end position="96"/>
    </location>
</feature>
<feature type="domain" description="SLH" evidence="2">
    <location>
        <begin position="160"/>
        <end position="228"/>
    </location>
</feature>
<feature type="chain" id="PRO_5047509353" evidence="1">
    <location>
        <begin position="30"/>
        <end position="576"/>
    </location>
</feature>
<feature type="domain" description="SLH" evidence="2">
    <location>
        <begin position="97"/>
        <end position="158"/>
    </location>
</feature>
<protein>
    <submittedName>
        <fullName evidence="3">S-layer homology domain-containing protein</fullName>
    </submittedName>
</protein>
<sequence>MKVFKKRLLLICVMLVFAILQIFSSIAFAQGASSPIFSDLPQDHWAYNAVKFMVERGIITGYPDNTFRPDNPVTRAEFARIMVVALNLPIKVTDNPSFKDVPKDHWAYPYVETAKYYLTGFRSSNGDYFKPSDYAVREDMAVALVKAKGLQNENVDMNILNNYIDKDQISKNLTKYVAIAIAKGIMVGSPVPNSNQLKFDPQGILTRAQAAVLLFNVVNTRTSEEKVTYDDNSSTSSTQPNSYTIPNVGAYTKGDKVVLVWNRINDKRLKGYAVVISKNNSQPAYPQDGYLKKLSNRDATYVEIGVNSKYNGGDFGSYLKGGEDYYFSITAIYEGNVYVKGNAVRMKIPSIPNYYEKPSVKYEYKDNKFVLSWQKIDDSRLVGYWVVISKKKKEPKYPDNGYLVFINDKNTTQIVINNTIPYKGGDFGEYLKDGEEYYFSVTAQYQDRLIPGNSIKAIYYSNLEIAKLRPKLQAKTVRWWGQSYINLRWDKIDNDKLQGYRVVVSDTNSSPDFYKDGLLATISDKNITSINVKAKDKYLINGEYKELKRGHYYYFTVYAIYSDRIVGGNVIRIKIP</sequence>
<proteinExistence type="predicted"/>
<gene>
    <name evidence="3" type="ORF">OTJ99_000872</name>
</gene>
<evidence type="ECO:0000256" key="1">
    <source>
        <dbReference type="SAM" id="SignalP"/>
    </source>
</evidence>
<dbReference type="PANTHER" id="PTHR43308">
    <property type="entry name" value="OUTER MEMBRANE PROTEIN ALPHA-RELATED"/>
    <property type="match status" value="1"/>
</dbReference>
<keyword evidence="1" id="KW-0732">Signal</keyword>